<feature type="domain" description="Peptidase M48" evidence="10">
    <location>
        <begin position="88"/>
        <end position="275"/>
    </location>
</feature>
<evidence type="ECO:0000256" key="3">
    <source>
        <dbReference type="ARBA" id="ARBA00022729"/>
    </source>
</evidence>
<feature type="signal peptide" evidence="8">
    <location>
        <begin position="1"/>
        <end position="24"/>
    </location>
</feature>
<keyword evidence="6 8" id="KW-0862">Zinc</keyword>
<dbReference type="PANTHER" id="PTHR22726:SF1">
    <property type="entry name" value="METALLOENDOPEPTIDASE OMA1, MITOCHONDRIAL"/>
    <property type="match status" value="1"/>
</dbReference>
<keyword evidence="5 8" id="KW-0378">Hydrolase</keyword>
<dbReference type="EC" id="3.4.-.-" evidence="8"/>
<dbReference type="InterPro" id="IPR051156">
    <property type="entry name" value="Mito/Outer_Membr_Metalloprot"/>
</dbReference>
<name>A0A4R6HLI6_9GAMM</name>
<comment type="similarity">
    <text evidence="8">Belongs to the peptidase M48 family. BepA subfamily.</text>
</comment>
<evidence type="ECO:0000256" key="7">
    <source>
        <dbReference type="ARBA" id="ARBA00023049"/>
    </source>
</evidence>
<evidence type="ECO:0000256" key="2">
    <source>
        <dbReference type="ARBA" id="ARBA00022723"/>
    </source>
</evidence>
<comment type="caution">
    <text evidence="11">The sequence shown here is derived from an EMBL/GenBank/DDBJ whole genome shotgun (WGS) entry which is preliminary data.</text>
</comment>
<feature type="binding site" evidence="8">
    <location>
        <position position="155"/>
    </location>
    <ligand>
        <name>Zn(2+)</name>
        <dbReference type="ChEBI" id="CHEBI:29105"/>
        <note>catalytic</note>
    </ligand>
</feature>
<evidence type="ECO:0000259" key="10">
    <source>
        <dbReference type="Pfam" id="PF01435"/>
    </source>
</evidence>
<protein>
    <recommendedName>
        <fullName evidence="8">Putative beta-barrel assembly-enhancing protease</fullName>
        <ecNumber evidence="8">3.4.-.-</ecNumber>
    </recommendedName>
</protein>
<keyword evidence="3 8" id="KW-0732">Signal</keyword>
<keyword evidence="12" id="KW-1185">Reference proteome</keyword>
<dbReference type="Gene3D" id="3.30.2010.10">
    <property type="entry name" value="Metalloproteases ('zincins'), catalytic domain"/>
    <property type="match status" value="1"/>
</dbReference>
<feature type="region of interest" description="Disordered" evidence="9">
    <location>
        <begin position="30"/>
        <end position="56"/>
    </location>
</feature>
<proteinExistence type="inferred from homology"/>
<dbReference type="Pfam" id="PF01435">
    <property type="entry name" value="Peptidase_M48"/>
    <property type="match status" value="1"/>
</dbReference>
<organism evidence="11 12">
    <name type="scientific">Halomonas ventosae</name>
    <dbReference type="NCBI Taxonomy" id="229007"/>
    <lineage>
        <taxon>Bacteria</taxon>
        <taxon>Pseudomonadati</taxon>
        <taxon>Pseudomonadota</taxon>
        <taxon>Gammaproteobacteria</taxon>
        <taxon>Oceanospirillales</taxon>
        <taxon>Halomonadaceae</taxon>
        <taxon>Halomonas</taxon>
    </lineage>
</organism>
<accession>A0A4R6HLI6</accession>
<dbReference type="PANTHER" id="PTHR22726">
    <property type="entry name" value="METALLOENDOPEPTIDASE OMA1"/>
    <property type="match status" value="1"/>
</dbReference>
<evidence type="ECO:0000256" key="6">
    <source>
        <dbReference type="ARBA" id="ARBA00022833"/>
    </source>
</evidence>
<evidence type="ECO:0000256" key="9">
    <source>
        <dbReference type="SAM" id="MobiDB-lite"/>
    </source>
</evidence>
<dbReference type="HAMAP" id="MF_00997">
    <property type="entry name" value="Protease_BepA"/>
    <property type="match status" value="1"/>
</dbReference>
<comment type="function">
    <text evidence="8">Functions as both a chaperone and a metalloprotease. Maintains the integrity of the outer membrane by promoting either the assembly or the elimination of outer membrane proteins, depending on their folding state.</text>
</comment>
<feature type="active site" evidence="8">
    <location>
        <position position="152"/>
    </location>
</feature>
<comment type="cofactor">
    <cofactor evidence="8">
        <name>Zn(2+)</name>
        <dbReference type="ChEBI" id="CHEBI:29105"/>
    </cofactor>
    <text evidence="8">Binds 1 zinc ion per subunit.</text>
</comment>
<evidence type="ECO:0000256" key="4">
    <source>
        <dbReference type="ARBA" id="ARBA00022764"/>
    </source>
</evidence>
<sequence length="500" mass="53870" precursor="true">MLHRTGTCLIASALSLVLALPAQAQAPNRYEAPGLTRSPTSETGGDFGLPSLSRQGSQAISGQEIRLGRAWLRQFRAHVPQWQDPIAQDYMETLVARLLPYSGLTDVHPVVTLVASRQLNAFAVPGGVIGVNAGLFAFAEGEAELASVVAHELGHLSQRHYARGQARAEQTQIPTVAAMLAGMLIAAGGGGNAGLAAAMGSQAAFIQDQLSYSRRYEQEADRVGLQAMAEAGYDPQAMVGMFRAMQRMASLQGGSPPEFLLTHPVTESRISDTQARAAQISVAGSRNENLHYQLVRARALLAIHERDPQQASTRLAQDEAPAAARRYLAALIDAQAGHTDRALHELDALAQSQPDLAMLPASATQVALEAGRIDEAIARSRRQLRLMPDYSLANRLLGEALLQRDPDEAYRVLSALAEARPEDPQVFTLLAEAAGRSGREAWGHLARAEQLQLTGHIDRAIGQLEVAKDVAEREGDSVAANRIAQRREAFIGYRETLETF</sequence>
<dbReference type="Pfam" id="PF14559">
    <property type="entry name" value="TPR_19"/>
    <property type="match status" value="1"/>
</dbReference>
<keyword evidence="2 8" id="KW-0479">Metal-binding</keyword>
<dbReference type="GO" id="GO:0042597">
    <property type="term" value="C:periplasmic space"/>
    <property type="evidence" value="ECO:0007669"/>
    <property type="project" value="UniProtKB-SubCell"/>
</dbReference>
<dbReference type="GO" id="GO:0016020">
    <property type="term" value="C:membrane"/>
    <property type="evidence" value="ECO:0007669"/>
    <property type="project" value="InterPro"/>
</dbReference>
<dbReference type="Proteomes" id="UP000295150">
    <property type="component" value="Unassembled WGS sequence"/>
</dbReference>
<feature type="binding site" evidence="8">
    <location>
        <position position="151"/>
    </location>
    <ligand>
        <name>Zn(2+)</name>
        <dbReference type="ChEBI" id="CHEBI:29105"/>
        <note>catalytic</note>
    </ligand>
</feature>
<dbReference type="InterPro" id="IPR030873">
    <property type="entry name" value="Protease_BepA"/>
</dbReference>
<keyword evidence="4 8" id="KW-0574">Periplasm</keyword>
<evidence type="ECO:0000313" key="11">
    <source>
        <dbReference type="EMBL" id="TDO09783.1"/>
    </source>
</evidence>
<dbReference type="Gene3D" id="1.25.40.10">
    <property type="entry name" value="Tetratricopeptide repeat domain"/>
    <property type="match status" value="1"/>
</dbReference>
<evidence type="ECO:0000256" key="8">
    <source>
        <dbReference type="HAMAP-Rule" id="MF_00997"/>
    </source>
</evidence>
<dbReference type="AlphaFoldDB" id="A0A4R6HLI6"/>
<feature type="binding site" evidence="8">
    <location>
        <position position="217"/>
    </location>
    <ligand>
        <name>Zn(2+)</name>
        <dbReference type="ChEBI" id="CHEBI:29105"/>
        <note>catalytic</note>
    </ligand>
</feature>
<dbReference type="RefSeq" id="WP_243726445.1">
    <property type="nucleotide sequence ID" value="NZ_SNWH01000006.1"/>
</dbReference>
<dbReference type="InterPro" id="IPR001915">
    <property type="entry name" value="Peptidase_M48"/>
</dbReference>
<feature type="chain" id="PRO_5021053264" description="Putative beta-barrel assembly-enhancing protease" evidence="8">
    <location>
        <begin position="25"/>
        <end position="500"/>
    </location>
</feature>
<dbReference type="GO" id="GO:0051603">
    <property type="term" value="P:proteolysis involved in protein catabolic process"/>
    <property type="evidence" value="ECO:0007669"/>
    <property type="project" value="TreeGrafter"/>
</dbReference>
<dbReference type="GO" id="GO:0004222">
    <property type="term" value="F:metalloendopeptidase activity"/>
    <property type="evidence" value="ECO:0007669"/>
    <property type="project" value="InterPro"/>
</dbReference>
<evidence type="ECO:0000256" key="5">
    <source>
        <dbReference type="ARBA" id="ARBA00022801"/>
    </source>
</evidence>
<dbReference type="EMBL" id="SNWH01000006">
    <property type="protein sequence ID" value="TDO09783.1"/>
    <property type="molecule type" value="Genomic_DNA"/>
</dbReference>
<dbReference type="SUPFAM" id="SSF48452">
    <property type="entry name" value="TPR-like"/>
    <property type="match status" value="1"/>
</dbReference>
<keyword evidence="1 8" id="KW-0645">Protease</keyword>
<feature type="active site" description="Proton donor" evidence="8">
    <location>
        <position position="221"/>
    </location>
</feature>
<reference evidence="11 12" key="1">
    <citation type="submission" date="2019-03" db="EMBL/GenBank/DDBJ databases">
        <title>Freshwater and sediment microbial communities from various areas in North America, analyzing microbe dynamics in response to fracking.</title>
        <authorList>
            <person name="Lamendella R."/>
        </authorList>
    </citation>
    <scope>NUCLEOTIDE SEQUENCE [LARGE SCALE GENOMIC DNA]</scope>
    <source>
        <strain evidence="11 12">1_TX</strain>
    </source>
</reference>
<evidence type="ECO:0000313" key="12">
    <source>
        <dbReference type="Proteomes" id="UP000295150"/>
    </source>
</evidence>
<keyword evidence="7 8" id="KW-0482">Metalloprotease</keyword>
<comment type="subcellular location">
    <subcellularLocation>
        <location evidence="8">Periplasm</location>
    </subcellularLocation>
</comment>
<evidence type="ECO:0000256" key="1">
    <source>
        <dbReference type="ARBA" id="ARBA00022670"/>
    </source>
</evidence>
<dbReference type="GO" id="GO:0008270">
    <property type="term" value="F:zinc ion binding"/>
    <property type="evidence" value="ECO:0007669"/>
    <property type="project" value="UniProtKB-UniRule"/>
</dbReference>
<gene>
    <name evidence="11" type="ORF">DFO68_10631</name>
</gene>
<dbReference type="InterPro" id="IPR011990">
    <property type="entry name" value="TPR-like_helical_dom_sf"/>
</dbReference>